<feature type="domain" description="DUF4874" evidence="2">
    <location>
        <begin position="56"/>
        <end position="207"/>
    </location>
</feature>
<dbReference type="EMBL" id="CP036263">
    <property type="protein sequence ID" value="QDS98608.1"/>
    <property type="molecule type" value="Genomic_DNA"/>
</dbReference>
<gene>
    <name evidence="3" type="ORF">HG15A2_18890</name>
</gene>
<evidence type="ECO:0000259" key="1">
    <source>
        <dbReference type="Pfam" id="PF16116"/>
    </source>
</evidence>
<evidence type="ECO:0000313" key="4">
    <source>
        <dbReference type="Proteomes" id="UP000319852"/>
    </source>
</evidence>
<dbReference type="Pfam" id="PF16173">
    <property type="entry name" value="DUF4874"/>
    <property type="match status" value="1"/>
</dbReference>
<dbReference type="Pfam" id="PF16116">
    <property type="entry name" value="DUF4832"/>
    <property type="match status" value="1"/>
</dbReference>
<dbReference type="AlphaFoldDB" id="A0A517MUQ9"/>
<name>A0A517MUQ9_9BACT</name>
<proteinExistence type="predicted"/>
<evidence type="ECO:0000259" key="2">
    <source>
        <dbReference type="Pfam" id="PF16173"/>
    </source>
</evidence>
<sequence>MVIRIQRSLRLHHLLSRTLIAFTLLTGIGFTSSLASAAEPPLQTITFQSSNADILNPERGFFKFSDLTNPWFYQDVRSGGETLVYGRILADQFRNSPFSQSFLDDIQSGFDAARSAGIKVKPRVAYNDNGGADAPKSVILNHIQQLQPLWESNKDVIYHMDAGFIGGWGEWHSSTNGLDNAADRTEILTAILDALPEDRMVGIRTPHFKRQIFNGSAASTTNTITEANAFDGSDLSRVGHLNDCFLASSSDFGTYVTPGFTRQDELDYIGAESKYAPHGGETCADSAFSTGVNAVNEMEQLHTDYLNIDYNTNVLNSWKNDGNTADGYSDSYQQISQRLGYRFELQTAALPDEVKPSGLLQIEFEIDNVGFGELFNPREVEITLENNSSGEIVSAPLQIDPRFWSGGTSNDVQAVLSIPADMAEGTYTVGIKMPDLEDSLDDDVRYSIRFANQNVWDATTGINVLKTDLQISQSADGTSYQVGDSFEEVVDPNSLLLAGDFDADGKVDGADFLRWQLGMGSTFQLSDLADWQANFGVASTPPSTLQAVPEPHGVCLGVVGYLLSLIALRQR</sequence>
<dbReference type="PROSITE" id="PS00018">
    <property type="entry name" value="EF_HAND_1"/>
    <property type="match status" value="1"/>
</dbReference>
<protein>
    <recommendedName>
        <fullName evidence="5">DUF4832 domain-containing protein</fullName>
    </recommendedName>
</protein>
<organism evidence="3 4">
    <name type="scientific">Adhaeretor mobilis</name>
    <dbReference type="NCBI Taxonomy" id="1930276"/>
    <lineage>
        <taxon>Bacteria</taxon>
        <taxon>Pseudomonadati</taxon>
        <taxon>Planctomycetota</taxon>
        <taxon>Planctomycetia</taxon>
        <taxon>Pirellulales</taxon>
        <taxon>Lacipirellulaceae</taxon>
        <taxon>Adhaeretor</taxon>
    </lineage>
</organism>
<dbReference type="InterPro" id="IPR018247">
    <property type="entry name" value="EF_Hand_1_Ca_BS"/>
</dbReference>
<dbReference type="KEGG" id="amob:HG15A2_18890"/>
<dbReference type="Proteomes" id="UP000319852">
    <property type="component" value="Chromosome"/>
</dbReference>
<dbReference type="OrthoDB" id="9760654at2"/>
<dbReference type="InterPro" id="IPR032379">
    <property type="entry name" value="DUF4874"/>
</dbReference>
<keyword evidence="4" id="KW-1185">Reference proteome</keyword>
<accession>A0A517MUQ9</accession>
<evidence type="ECO:0008006" key="5">
    <source>
        <dbReference type="Google" id="ProtNLM"/>
    </source>
</evidence>
<dbReference type="InterPro" id="IPR032267">
    <property type="entry name" value="DUF4832"/>
</dbReference>
<reference evidence="3 4" key="1">
    <citation type="submission" date="2019-02" db="EMBL/GenBank/DDBJ databases">
        <title>Deep-cultivation of Planctomycetes and their phenomic and genomic characterization uncovers novel biology.</title>
        <authorList>
            <person name="Wiegand S."/>
            <person name="Jogler M."/>
            <person name="Boedeker C."/>
            <person name="Pinto D."/>
            <person name="Vollmers J."/>
            <person name="Rivas-Marin E."/>
            <person name="Kohn T."/>
            <person name="Peeters S.H."/>
            <person name="Heuer A."/>
            <person name="Rast P."/>
            <person name="Oberbeckmann S."/>
            <person name="Bunk B."/>
            <person name="Jeske O."/>
            <person name="Meyerdierks A."/>
            <person name="Storesund J.E."/>
            <person name="Kallscheuer N."/>
            <person name="Luecker S."/>
            <person name="Lage O.M."/>
            <person name="Pohl T."/>
            <person name="Merkel B.J."/>
            <person name="Hornburger P."/>
            <person name="Mueller R.-W."/>
            <person name="Bruemmer F."/>
            <person name="Labrenz M."/>
            <person name="Spormann A.M."/>
            <person name="Op den Camp H."/>
            <person name="Overmann J."/>
            <person name="Amann R."/>
            <person name="Jetten M.S.M."/>
            <person name="Mascher T."/>
            <person name="Medema M.H."/>
            <person name="Devos D.P."/>
            <person name="Kaster A.-K."/>
            <person name="Ovreas L."/>
            <person name="Rohde M."/>
            <person name="Galperin M.Y."/>
            <person name="Jogler C."/>
        </authorList>
    </citation>
    <scope>NUCLEOTIDE SEQUENCE [LARGE SCALE GENOMIC DNA]</scope>
    <source>
        <strain evidence="3 4">HG15A2</strain>
    </source>
</reference>
<feature type="domain" description="DUF4832" evidence="1">
    <location>
        <begin position="237"/>
        <end position="452"/>
    </location>
</feature>
<evidence type="ECO:0000313" key="3">
    <source>
        <dbReference type="EMBL" id="QDS98608.1"/>
    </source>
</evidence>